<proteinExistence type="predicted"/>
<evidence type="ECO:0000313" key="2">
    <source>
        <dbReference type="EMBL" id="GAA0374099.1"/>
    </source>
</evidence>
<evidence type="ECO:0000256" key="1">
    <source>
        <dbReference type="SAM" id="Phobius"/>
    </source>
</evidence>
<keyword evidence="1" id="KW-0472">Membrane</keyword>
<feature type="transmembrane region" description="Helical" evidence="1">
    <location>
        <begin position="53"/>
        <end position="74"/>
    </location>
</feature>
<evidence type="ECO:0000313" key="3">
    <source>
        <dbReference type="Proteomes" id="UP001500063"/>
    </source>
</evidence>
<comment type="caution">
    <text evidence="2">The sequence shown here is derived from an EMBL/GenBank/DDBJ whole genome shotgun (WGS) entry which is preliminary data.</text>
</comment>
<dbReference type="RefSeq" id="WP_344122946.1">
    <property type="nucleotide sequence ID" value="NZ_BAAABW010000031.1"/>
</dbReference>
<feature type="transmembrane region" description="Helical" evidence="1">
    <location>
        <begin position="27"/>
        <end position="44"/>
    </location>
</feature>
<dbReference type="EMBL" id="BAAABW010000031">
    <property type="protein sequence ID" value="GAA0374099.1"/>
    <property type="molecule type" value="Genomic_DNA"/>
</dbReference>
<dbReference type="Proteomes" id="UP001500063">
    <property type="component" value="Unassembled WGS sequence"/>
</dbReference>
<feature type="transmembrane region" description="Helical" evidence="1">
    <location>
        <begin position="94"/>
        <end position="115"/>
    </location>
</feature>
<gene>
    <name evidence="2" type="ORF">GCM10010319_60750</name>
</gene>
<keyword evidence="1" id="KW-1133">Transmembrane helix</keyword>
<protein>
    <submittedName>
        <fullName evidence="2">Uncharacterized protein</fullName>
    </submittedName>
</protein>
<organism evidence="2 3">
    <name type="scientific">Streptomyces blastmyceticus</name>
    <dbReference type="NCBI Taxonomy" id="68180"/>
    <lineage>
        <taxon>Bacteria</taxon>
        <taxon>Bacillati</taxon>
        <taxon>Actinomycetota</taxon>
        <taxon>Actinomycetes</taxon>
        <taxon>Kitasatosporales</taxon>
        <taxon>Streptomycetaceae</taxon>
        <taxon>Streptomyces</taxon>
    </lineage>
</organism>
<keyword evidence="1" id="KW-0812">Transmembrane</keyword>
<reference evidence="3" key="1">
    <citation type="journal article" date="2019" name="Int. J. Syst. Evol. Microbiol.">
        <title>The Global Catalogue of Microorganisms (GCM) 10K type strain sequencing project: providing services to taxonomists for standard genome sequencing and annotation.</title>
        <authorList>
            <consortium name="The Broad Institute Genomics Platform"/>
            <consortium name="The Broad Institute Genome Sequencing Center for Infectious Disease"/>
            <person name="Wu L."/>
            <person name="Ma J."/>
        </authorList>
    </citation>
    <scope>NUCLEOTIDE SEQUENCE [LARGE SCALE GENOMIC DNA]</scope>
    <source>
        <strain evidence="3">JCM 4565</strain>
    </source>
</reference>
<name>A0ABP3HNR5_9ACTN</name>
<accession>A0ABP3HNR5</accession>
<sequence>MISIAATGAFIAFYVPAMPTRQYKIQIALAPLVTIVAGIASSFVKHWPAERLLPLYCAAMLSAALAFLGRRPWLRQGVLDYIEHGDQASAKAPLGVWVQLVLTMVVMGSLGVWLASAAR</sequence>
<keyword evidence="3" id="KW-1185">Reference proteome</keyword>